<name>A0A4Q7N5C2_9BACT</name>
<dbReference type="InterPro" id="IPR001110">
    <property type="entry name" value="UPF0012_CS"/>
</dbReference>
<evidence type="ECO:0000256" key="1">
    <source>
        <dbReference type="ARBA" id="ARBA00010613"/>
    </source>
</evidence>
<comment type="similarity">
    <text evidence="1">Belongs to the carbon-nitrogen hydrolase superfamily. NIT1/NIT2 family.</text>
</comment>
<dbReference type="PROSITE" id="PS51186">
    <property type="entry name" value="GNAT"/>
    <property type="match status" value="1"/>
</dbReference>
<keyword evidence="5" id="KW-1185">Reference proteome</keyword>
<organism evidence="4 5">
    <name type="scientific">Pseudobacter ginsenosidimutans</name>
    <dbReference type="NCBI Taxonomy" id="661488"/>
    <lineage>
        <taxon>Bacteria</taxon>
        <taxon>Pseudomonadati</taxon>
        <taxon>Bacteroidota</taxon>
        <taxon>Chitinophagia</taxon>
        <taxon>Chitinophagales</taxon>
        <taxon>Chitinophagaceae</taxon>
        <taxon>Pseudobacter</taxon>
    </lineage>
</organism>
<dbReference type="GO" id="GO:0016747">
    <property type="term" value="F:acyltransferase activity, transferring groups other than amino-acyl groups"/>
    <property type="evidence" value="ECO:0007669"/>
    <property type="project" value="InterPro"/>
</dbReference>
<evidence type="ECO:0000259" key="2">
    <source>
        <dbReference type="PROSITE" id="PS50263"/>
    </source>
</evidence>
<dbReference type="OrthoDB" id="9811121at2"/>
<dbReference type="AlphaFoldDB" id="A0A4Q7N5C2"/>
<dbReference type="InterPro" id="IPR000182">
    <property type="entry name" value="GNAT_dom"/>
</dbReference>
<dbReference type="PROSITE" id="PS50263">
    <property type="entry name" value="CN_HYDROLASE"/>
    <property type="match status" value="1"/>
</dbReference>
<evidence type="ECO:0000313" key="5">
    <source>
        <dbReference type="Proteomes" id="UP000293874"/>
    </source>
</evidence>
<feature type="domain" description="CN hydrolase" evidence="2">
    <location>
        <begin position="221"/>
        <end position="477"/>
    </location>
</feature>
<dbReference type="EMBL" id="SGXA01000001">
    <property type="protein sequence ID" value="RZS76231.1"/>
    <property type="molecule type" value="Genomic_DNA"/>
</dbReference>
<dbReference type="CDD" id="cd07574">
    <property type="entry name" value="nitrilase_Rim1_like"/>
    <property type="match status" value="1"/>
</dbReference>
<dbReference type="SUPFAM" id="SSF56317">
    <property type="entry name" value="Carbon-nitrogen hydrolase"/>
    <property type="match status" value="1"/>
</dbReference>
<dbReference type="PANTHER" id="PTHR23088:SF50">
    <property type="entry name" value="HYDROLASE YHCX"/>
    <property type="match status" value="1"/>
</dbReference>
<proteinExistence type="inferred from homology"/>
<protein>
    <submittedName>
        <fullName evidence="4">Putative amidohydrolase</fullName>
    </submittedName>
</protein>
<dbReference type="InterPro" id="IPR016181">
    <property type="entry name" value="Acyl_CoA_acyltransferase"/>
</dbReference>
<dbReference type="PANTHER" id="PTHR23088">
    <property type="entry name" value="NITRILASE-RELATED"/>
    <property type="match status" value="1"/>
</dbReference>
<dbReference type="Gene3D" id="3.60.110.10">
    <property type="entry name" value="Carbon-nitrogen hydrolase"/>
    <property type="match status" value="1"/>
</dbReference>
<feature type="domain" description="N-acetyltransferase" evidence="3">
    <location>
        <begin position="9"/>
        <end position="208"/>
    </location>
</feature>
<accession>A0A4Q7N5C2</accession>
<dbReference type="CDD" id="cd04301">
    <property type="entry name" value="NAT_SF"/>
    <property type="match status" value="1"/>
</dbReference>
<dbReference type="InterPro" id="IPR036526">
    <property type="entry name" value="C-N_Hydrolase_sf"/>
</dbReference>
<dbReference type="Proteomes" id="UP000293874">
    <property type="component" value="Unassembled WGS sequence"/>
</dbReference>
<dbReference type="Pfam" id="PF00795">
    <property type="entry name" value="CN_hydrolase"/>
    <property type="match status" value="1"/>
</dbReference>
<evidence type="ECO:0000259" key="3">
    <source>
        <dbReference type="PROSITE" id="PS51186"/>
    </source>
</evidence>
<dbReference type="PROSITE" id="PS01227">
    <property type="entry name" value="UPF0012"/>
    <property type="match status" value="1"/>
</dbReference>
<evidence type="ECO:0000313" key="4">
    <source>
        <dbReference type="EMBL" id="RZS76231.1"/>
    </source>
</evidence>
<dbReference type="Gene3D" id="3.40.630.30">
    <property type="match status" value="1"/>
</dbReference>
<dbReference type="InterPro" id="IPR003010">
    <property type="entry name" value="C-N_Hydrolase"/>
</dbReference>
<sequence length="513" mass="59624">MVENKELSIRIRQLRVDDFDEVVTMQLAAFPLMKPWKKEQWEQCVTTFPEGQIGVMLNDDLVASSSSLLLNFDEFSINHSWSEITGNGTLSTHNPLGDTLYGIEIMVDPEYRNMKLARRLYEARKKLAREMNLKRIVVGGRLPNYHLYADEMDIREYVQNVMDKKIFDPVLTTQLSNGFTLKRIIKDYLPGDKESGGFATFMEWVNLDYQAEGEQQFNTYVRVCAVQYMMRMVNSFEEFAQHCEYFIDVAADYKSDFVLFPEMLTMQLLSFLPNKRPGTAVRQLSAYTTQYVEFFRQMAIKYNTNIIAGSHLQTEEDEELYNISYLFRRDGSFDKQYKLHITPHEKKWWGVKPGDKVEVFDTDCGKIAISICYDVEFPELCRIATSKGAQIIFVPFNTDDRRAYNRVRYCAQARAVENQVYVVLAGAVGNLPQVDNLDIQYAQSAILTPSDVEFHREAIAAEAEPGDETLIYQDLDMNLIKRNKLAGNVRTWFDRRDDLYRIHYFEDGKEQVL</sequence>
<reference evidence="4 5" key="1">
    <citation type="submission" date="2019-02" db="EMBL/GenBank/DDBJ databases">
        <title>Genomic Encyclopedia of Type Strains, Phase IV (KMG-IV): sequencing the most valuable type-strain genomes for metagenomic binning, comparative biology and taxonomic classification.</title>
        <authorList>
            <person name="Goeker M."/>
        </authorList>
    </citation>
    <scope>NUCLEOTIDE SEQUENCE [LARGE SCALE GENOMIC DNA]</scope>
    <source>
        <strain evidence="4 5">DSM 18116</strain>
    </source>
</reference>
<gene>
    <name evidence="4" type="ORF">EV199_2110</name>
</gene>
<comment type="caution">
    <text evidence="4">The sequence shown here is derived from an EMBL/GenBank/DDBJ whole genome shotgun (WGS) entry which is preliminary data.</text>
</comment>
<keyword evidence="4" id="KW-0378">Hydrolase</keyword>
<dbReference type="Pfam" id="PF00583">
    <property type="entry name" value="Acetyltransf_1"/>
    <property type="match status" value="1"/>
</dbReference>
<dbReference type="SUPFAM" id="SSF55729">
    <property type="entry name" value="Acyl-CoA N-acyltransferases (Nat)"/>
    <property type="match status" value="1"/>
</dbReference>
<dbReference type="GO" id="GO:0016787">
    <property type="term" value="F:hydrolase activity"/>
    <property type="evidence" value="ECO:0007669"/>
    <property type="project" value="UniProtKB-KW"/>
</dbReference>
<dbReference type="RefSeq" id="WP_130540542.1">
    <property type="nucleotide sequence ID" value="NZ_CP042431.1"/>
</dbReference>